<keyword evidence="9 11" id="KW-0472">Membrane</keyword>
<dbReference type="InterPro" id="IPR035908">
    <property type="entry name" value="F0_ATP_A_sf"/>
</dbReference>
<evidence type="ECO:0000313" key="13">
    <source>
        <dbReference type="EMBL" id="KKT92297.1"/>
    </source>
</evidence>
<evidence type="ECO:0000256" key="5">
    <source>
        <dbReference type="ARBA" id="ARBA00022692"/>
    </source>
</evidence>
<keyword evidence="10 11" id="KW-0066">ATP synthesis</keyword>
<comment type="function">
    <text evidence="11 12">Key component of the proton channel; it plays a direct role in the translocation of protons across the membrane.</text>
</comment>
<evidence type="ECO:0000256" key="9">
    <source>
        <dbReference type="ARBA" id="ARBA00023136"/>
    </source>
</evidence>
<dbReference type="InterPro" id="IPR045082">
    <property type="entry name" value="ATP_syn_F0_a_bact/chloroplast"/>
</dbReference>
<feature type="transmembrane region" description="Helical" evidence="11">
    <location>
        <begin position="214"/>
        <end position="236"/>
    </location>
</feature>
<reference evidence="13 14" key="1">
    <citation type="journal article" date="2015" name="Nature">
        <title>rRNA introns, odd ribosomes, and small enigmatic genomes across a large radiation of phyla.</title>
        <authorList>
            <person name="Brown C.T."/>
            <person name="Hug L.A."/>
            <person name="Thomas B.C."/>
            <person name="Sharon I."/>
            <person name="Castelle C.J."/>
            <person name="Singh A."/>
            <person name="Wilkins M.J."/>
            <person name="Williams K.H."/>
            <person name="Banfield J.F."/>
        </authorList>
    </citation>
    <scope>NUCLEOTIDE SEQUENCE [LARGE SCALE GENOMIC DNA]</scope>
</reference>
<dbReference type="PRINTS" id="PR00123">
    <property type="entry name" value="ATPASEA"/>
</dbReference>
<protein>
    <recommendedName>
        <fullName evidence="11 12">ATP synthase subunit a</fullName>
    </recommendedName>
    <alternativeName>
        <fullName evidence="11">ATP synthase F0 sector subunit a</fullName>
    </alternativeName>
    <alternativeName>
        <fullName evidence="11">F-ATPase subunit 6</fullName>
    </alternativeName>
</protein>
<keyword evidence="3 11" id="KW-0813">Transport</keyword>
<keyword evidence="11" id="KW-1003">Cell membrane</keyword>
<dbReference type="Gene3D" id="1.20.120.220">
    <property type="entry name" value="ATP synthase, F0 complex, subunit A"/>
    <property type="match status" value="1"/>
</dbReference>
<evidence type="ECO:0000256" key="11">
    <source>
        <dbReference type="HAMAP-Rule" id="MF_01393"/>
    </source>
</evidence>
<evidence type="ECO:0000256" key="2">
    <source>
        <dbReference type="ARBA" id="ARBA00006810"/>
    </source>
</evidence>
<evidence type="ECO:0000313" key="14">
    <source>
        <dbReference type="Proteomes" id="UP000033966"/>
    </source>
</evidence>
<dbReference type="Pfam" id="PF00119">
    <property type="entry name" value="ATP-synt_A"/>
    <property type="match status" value="1"/>
</dbReference>
<feature type="transmembrane region" description="Helical" evidence="11">
    <location>
        <begin position="78"/>
        <end position="96"/>
    </location>
</feature>
<keyword evidence="5 11" id="KW-0812">Transmembrane</keyword>
<accession>A0A0G1NGQ8</accession>
<feature type="transmembrane region" description="Helical" evidence="11">
    <location>
        <begin position="242"/>
        <end position="266"/>
    </location>
</feature>
<dbReference type="GO" id="GO:0042777">
    <property type="term" value="P:proton motive force-driven plasma membrane ATP synthesis"/>
    <property type="evidence" value="ECO:0007669"/>
    <property type="project" value="TreeGrafter"/>
</dbReference>
<dbReference type="PANTHER" id="PTHR42823:SF3">
    <property type="entry name" value="ATP SYNTHASE SUBUNIT A, CHLOROPLASTIC"/>
    <property type="match status" value="1"/>
</dbReference>
<dbReference type="Proteomes" id="UP000033966">
    <property type="component" value="Unassembled WGS sequence"/>
</dbReference>
<evidence type="ECO:0000256" key="6">
    <source>
        <dbReference type="ARBA" id="ARBA00022781"/>
    </source>
</evidence>
<evidence type="ECO:0000256" key="10">
    <source>
        <dbReference type="ARBA" id="ARBA00023310"/>
    </source>
</evidence>
<organism evidence="13 14">
    <name type="scientific">Candidatus Jorgensenbacteria bacterium GW2011_GWA2_45_13</name>
    <dbReference type="NCBI Taxonomy" id="1618662"/>
    <lineage>
        <taxon>Bacteria</taxon>
        <taxon>Candidatus Joergenseniibacteriota</taxon>
    </lineage>
</organism>
<dbReference type="EMBL" id="LCKF01000003">
    <property type="protein sequence ID" value="KKT92297.1"/>
    <property type="molecule type" value="Genomic_DNA"/>
</dbReference>
<dbReference type="PANTHER" id="PTHR42823">
    <property type="entry name" value="ATP SYNTHASE SUBUNIT A, CHLOROPLASTIC"/>
    <property type="match status" value="1"/>
</dbReference>
<keyword evidence="4 11" id="KW-0138">CF(0)</keyword>
<comment type="subcellular location">
    <subcellularLocation>
        <location evidence="11 12">Cell membrane</location>
        <topology evidence="11 12">Multi-pass membrane protein</topology>
    </subcellularLocation>
    <subcellularLocation>
        <location evidence="1">Membrane</location>
        <topology evidence="1">Multi-pass membrane protein</topology>
    </subcellularLocation>
</comment>
<dbReference type="AlphaFoldDB" id="A0A0G1NGQ8"/>
<proteinExistence type="inferred from homology"/>
<dbReference type="SUPFAM" id="SSF81336">
    <property type="entry name" value="F1F0 ATP synthase subunit A"/>
    <property type="match status" value="1"/>
</dbReference>
<comment type="similarity">
    <text evidence="2 11 12">Belongs to the ATPase A chain family.</text>
</comment>
<dbReference type="CDD" id="cd00310">
    <property type="entry name" value="ATP-synt_Fo_a_6"/>
    <property type="match status" value="1"/>
</dbReference>
<dbReference type="PATRIC" id="fig|1618662.3.peg.98"/>
<feature type="transmembrane region" description="Helical" evidence="11">
    <location>
        <begin position="108"/>
        <end position="134"/>
    </location>
</feature>
<dbReference type="InterPro" id="IPR023011">
    <property type="entry name" value="ATP_synth_F0_asu_AS"/>
</dbReference>
<dbReference type="InterPro" id="IPR000568">
    <property type="entry name" value="ATP_synth_F0_asu"/>
</dbReference>
<gene>
    <name evidence="11" type="primary">atpB</name>
    <name evidence="13" type="ORF">UW92_C0003G0014</name>
</gene>
<keyword evidence="8 11" id="KW-0406">Ion transport</keyword>
<dbReference type="HAMAP" id="MF_01393">
    <property type="entry name" value="ATP_synth_a_bact"/>
    <property type="match status" value="1"/>
</dbReference>
<dbReference type="GO" id="GO:0045259">
    <property type="term" value="C:proton-transporting ATP synthase complex"/>
    <property type="evidence" value="ECO:0007669"/>
    <property type="project" value="UniProtKB-KW"/>
</dbReference>
<dbReference type="NCBIfam" id="TIGR01131">
    <property type="entry name" value="ATP_synt_6_or_A"/>
    <property type="match status" value="1"/>
</dbReference>
<feature type="transmembrane region" description="Helical" evidence="11">
    <location>
        <begin position="154"/>
        <end position="178"/>
    </location>
</feature>
<evidence type="ECO:0000256" key="3">
    <source>
        <dbReference type="ARBA" id="ARBA00022448"/>
    </source>
</evidence>
<evidence type="ECO:0000256" key="4">
    <source>
        <dbReference type="ARBA" id="ARBA00022547"/>
    </source>
</evidence>
<keyword evidence="7 11" id="KW-1133">Transmembrane helix</keyword>
<name>A0A0G1NGQ8_9BACT</name>
<evidence type="ECO:0000256" key="8">
    <source>
        <dbReference type="ARBA" id="ARBA00023065"/>
    </source>
</evidence>
<evidence type="ECO:0000256" key="1">
    <source>
        <dbReference type="ARBA" id="ARBA00004141"/>
    </source>
</evidence>
<keyword evidence="6 11" id="KW-0375">Hydrogen ion transport</keyword>
<evidence type="ECO:0000256" key="12">
    <source>
        <dbReference type="RuleBase" id="RU000483"/>
    </source>
</evidence>
<dbReference type="GO" id="GO:0005886">
    <property type="term" value="C:plasma membrane"/>
    <property type="evidence" value="ECO:0007669"/>
    <property type="project" value="UniProtKB-SubCell"/>
</dbReference>
<dbReference type="GO" id="GO:0046933">
    <property type="term" value="F:proton-transporting ATP synthase activity, rotational mechanism"/>
    <property type="evidence" value="ECO:0007669"/>
    <property type="project" value="UniProtKB-UniRule"/>
</dbReference>
<comment type="caution">
    <text evidence="13">The sequence shown here is derived from an EMBL/GenBank/DDBJ whole genome shotgun (WGS) entry which is preliminary data.</text>
</comment>
<dbReference type="PROSITE" id="PS00449">
    <property type="entry name" value="ATPASE_A"/>
    <property type="match status" value="1"/>
</dbReference>
<sequence>MVAWTRFRALFFCPVERDSLGISEIHMENISLKAETIFHIGAFGVTNSLFLGVVVLVVLVILGLLFKKNLSFVPGKMQNLFEAAAEGLLGLMASVLGSEEKAEKYFPFIANIFLVILVSNWFGLIPGVGTIGFFEGAGHTAFVPFFRAPSADLNFTLAVAIIAVFAVNLFGVLAIGFWKHLGKFFSLKNPIHTFVGFLEFISEIAKMISFSFRLFGNIFAGEVLLIIVGFLVPYIVPLPFMFLEIFVGFIQAFVFAMLTLVFISIATTEMEHA</sequence>
<evidence type="ECO:0000256" key="7">
    <source>
        <dbReference type="ARBA" id="ARBA00022989"/>
    </source>
</evidence>
<feature type="transmembrane region" description="Helical" evidence="11">
    <location>
        <begin position="37"/>
        <end position="66"/>
    </location>
</feature>